<protein>
    <recommendedName>
        <fullName evidence="2">ABM domain-containing protein</fullName>
    </recommendedName>
</protein>
<organism evidence="1">
    <name type="scientific">marine metagenome</name>
    <dbReference type="NCBI Taxonomy" id="408172"/>
    <lineage>
        <taxon>unclassified sequences</taxon>
        <taxon>metagenomes</taxon>
        <taxon>ecological metagenomes</taxon>
    </lineage>
</organism>
<dbReference type="AlphaFoldDB" id="A0A382L0U4"/>
<evidence type="ECO:0000313" key="1">
    <source>
        <dbReference type="EMBL" id="SVC28501.1"/>
    </source>
</evidence>
<reference evidence="1" key="1">
    <citation type="submission" date="2018-05" db="EMBL/GenBank/DDBJ databases">
        <authorList>
            <person name="Lanie J.A."/>
            <person name="Ng W.-L."/>
            <person name="Kazmierczak K.M."/>
            <person name="Andrzejewski T.M."/>
            <person name="Davidsen T.M."/>
            <person name="Wayne K.J."/>
            <person name="Tettelin H."/>
            <person name="Glass J.I."/>
            <person name="Rusch D."/>
            <person name="Podicherti R."/>
            <person name="Tsui H.-C.T."/>
            <person name="Winkler M.E."/>
        </authorList>
    </citation>
    <scope>NUCLEOTIDE SEQUENCE</scope>
</reference>
<accession>A0A382L0U4</accession>
<gene>
    <name evidence="1" type="ORF">METZ01_LOCUS281355</name>
</gene>
<sequence length="91" mass="10305">MSMVVVTAQVDDVAEWEEKFRTHGDLFLKQTISRVDLGSTDDDCVVCIFHVDDLDTFFEVLGSPETAEAMEEDGVDKESVNVFVVDRRYDP</sequence>
<proteinExistence type="predicted"/>
<evidence type="ECO:0008006" key="2">
    <source>
        <dbReference type="Google" id="ProtNLM"/>
    </source>
</evidence>
<name>A0A382L0U4_9ZZZZ</name>
<dbReference type="EMBL" id="UINC01083113">
    <property type="protein sequence ID" value="SVC28501.1"/>
    <property type="molecule type" value="Genomic_DNA"/>
</dbReference>